<dbReference type="EMBL" id="CP019478">
    <property type="protein sequence ID" value="UQC86596.1"/>
    <property type="molecule type" value="Genomic_DNA"/>
</dbReference>
<gene>
    <name evidence="1" type="ORF">CLUP02_12098</name>
</gene>
<name>A0A9Q8SZU5_9PEZI</name>
<keyword evidence="2" id="KW-1185">Reference proteome</keyword>
<dbReference type="KEGG" id="clup:CLUP02_12098"/>
<evidence type="ECO:0000313" key="2">
    <source>
        <dbReference type="Proteomes" id="UP000830671"/>
    </source>
</evidence>
<accession>A0A9Q8SZU5</accession>
<dbReference type="RefSeq" id="XP_049148207.1">
    <property type="nucleotide sequence ID" value="XM_049291062.1"/>
</dbReference>
<dbReference type="AlphaFoldDB" id="A0A9Q8SZU5"/>
<sequence>MPKSCIPSTSGRTINGQLFFDDAGILDGLQSGIRCRILQNPEKQGPPSGSVDEATRSWIEAQEKDNSEWDRGKITHNYMGSLEISISIPARVQFFEEFGLTLMQAIVPLPMCVFTLGLSPVVGGPSLEDVGRHRIS</sequence>
<reference evidence="1" key="1">
    <citation type="journal article" date="2021" name="Mol. Plant Microbe Interact.">
        <title>Complete Genome Sequence of the Plant-Pathogenic Fungus Colletotrichum lupini.</title>
        <authorList>
            <person name="Baroncelli R."/>
            <person name="Pensec F."/>
            <person name="Da Lio D."/>
            <person name="Boufleur T."/>
            <person name="Vicente I."/>
            <person name="Sarrocco S."/>
            <person name="Picot A."/>
            <person name="Baraldi E."/>
            <person name="Sukno S."/>
            <person name="Thon M."/>
            <person name="Le Floch G."/>
        </authorList>
    </citation>
    <scope>NUCLEOTIDE SEQUENCE</scope>
    <source>
        <strain evidence="1">IMI 504893</strain>
    </source>
</reference>
<dbReference type="GeneID" id="73346072"/>
<proteinExistence type="predicted"/>
<protein>
    <submittedName>
        <fullName evidence="1">Major facilitator superfamily transporter</fullName>
    </submittedName>
</protein>
<evidence type="ECO:0000313" key="1">
    <source>
        <dbReference type="EMBL" id="UQC86596.1"/>
    </source>
</evidence>
<dbReference type="Proteomes" id="UP000830671">
    <property type="component" value="Chromosome 6"/>
</dbReference>
<organism evidence="1 2">
    <name type="scientific">Colletotrichum lupini</name>
    <dbReference type="NCBI Taxonomy" id="145971"/>
    <lineage>
        <taxon>Eukaryota</taxon>
        <taxon>Fungi</taxon>
        <taxon>Dikarya</taxon>
        <taxon>Ascomycota</taxon>
        <taxon>Pezizomycotina</taxon>
        <taxon>Sordariomycetes</taxon>
        <taxon>Hypocreomycetidae</taxon>
        <taxon>Glomerellales</taxon>
        <taxon>Glomerellaceae</taxon>
        <taxon>Colletotrichum</taxon>
        <taxon>Colletotrichum acutatum species complex</taxon>
    </lineage>
</organism>